<gene>
    <name evidence="1" type="ORF">MRB53_025369</name>
</gene>
<protein>
    <submittedName>
        <fullName evidence="1">Uncharacterized protein</fullName>
    </submittedName>
</protein>
<comment type="caution">
    <text evidence="1">The sequence shown here is derived from an EMBL/GenBank/DDBJ whole genome shotgun (WGS) entry which is preliminary data.</text>
</comment>
<name>A0ACC2LFD0_PERAE</name>
<evidence type="ECO:0000313" key="2">
    <source>
        <dbReference type="Proteomes" id="UP001234297"/>
    </source>
</evidence>
<sequence>MATSIGHAPKVSFSSSSLQSFCKKFPIPLPSTPFFTHPNPISPKTLKLSAHPHPISPYRRFSARAGADNGAEPRQFDFDLFTIGAGSGGVRASRFAANYGASVAVCELPFATISSEIAGGVGGTCVLRGCVPKKLLVLASKYSHDFEDSRGFGWIYETDPKHDWSTLMANKNAELQRLTGIYKNILNNAGVTLLEGRGKIVDPHTVDVNGKQYTARHILISVGGRPFILDIPGKEYAIDSDAALDLPSKPDKIAIIGGGYIALEFAGIFNGLKSEVHVFIRQKKVLRGFDEEVRDFVAEQMSLRGIEFHTEETPLAIQKSPDGLLSLKTNKGTLDGFSHVMFATGRAPNTKNLGLEAVGVKMSKNGAIEVDEFSRTSVGSIWAVGDVTNRVNLTPVALMEGGAFAKTVFGNEPTKPEYSAVPSAVFSQPPIGQVGLSEEQAVEKYGDIDVFTANFRPLKATLSGLPDRILMKIIVCAKTNKVLGVHMCGEDSPEIIQGFAVAVKAGLTKADFDATVGVHPTAAEELVTMRTPTRKIRRNPQSEVKSDEGTKTAAQCCDMEVHAAVLSLSLVDVVNGKGKTPQFDAVSEKGNTINQFPILQEKDIVGPTVPAIKTPSPALPDYFLLTKIAIPLPLLLPLPNPNPNPSASLLCSLTAPSKPPKTLTLTLDFLDSMAAQSVASNLYETASQPDTSGDAYTFLEFNTQGDDFDYPEFPQLSQPIRSSVWATPSDALPEPADRTADLQSDGGHLSSTPGSASKSRGSGAGSSGSGNPAPVDALATGMGNLNFEEPVEDENYEYGKGSFTEHACRYCGVQNPACVVRCNVPSCRKWFCNSRGNTSGSHIVNHLVRAKHKEVCLHKDSPLGETILECYNCGCRNVFLLGFISAKTESVVVLLCREPCLSVNALKDMNWDLSQWCPLIDDRCFLQWLVKIPSEQEQLRARQISAQQINKVEELWKTNPDASLEDLEKPGVDDEPQPVALKYEDAYQYQNVFAPLIKLEADYDKTMKESQSKDNVTIRWDIGLNKKRIAYFVFPKEDNELRLVPGDELRLRYSGDATHPAWQSVGHVIKLTAQEEVALELRASQGVPVDVNHGFSVDFVWKSTSFDRMQGAMKTFAVDETSVSGYIYHHLLGHEVEGQVVRNTLPRRFGAPGLPELNASQVFAVKSVLQKPISLIQGPPGTGKTVTSAAIVYHMAKQGQGQVLVCAPSNVAVDQLAEKISATGLKVVRLCAKSREAVISPVEHLTLHYQVRHLDTSEKSELHKLQQLKDEQGELSSSDEKKYKALKRATEREISQSADVICCTCVGAGDPRLSNFRFRQVLIDESTQATEPECLIPLVLGVKQVVLVGDHCQLGPVIMCKKAARAGLAQSLFERLVLLGVKPFRLQVQYRMHPCLSEFPSNSFYEGTLQNGVTINERQSTGIDFPWPVPNRPMFFYVQMGQEEISASGTSYLNRTEAANVEKIVTTFLRSGVIPSQIGVITPYEGQRAYIVNYMSRNGALRQQLYKEIEVASVDSFQGREKDYIILSCVRSNEHQGIGFLNDPRRLNVALTRARYGIVMLGNPKVLSKQPLWNSLLTHYKENECLVEGPLNNLKQSMVQFQKPKKIYNDRRLFFPGGPGIMPNDNLGTINSSSPNIDTRGSRTKGPSYMSYGQPNGPHKPGVHPAGFPVPHVPLPRFRGSPHSQPYAIPTRGAVHGPIGAVPQVPQPGSRGFGAGRGNAGGPIGGHLSHQHGSQQAIGSLGSPFNFPALDNPNSQPSVGAPLSQTGLMTQMPVQGLSQTFRDGFSSGGMSQDFLGDDFKSQGSHVAYNIADFSTQASQSGYGIDYATQGAQAGFPGSFLNQNSQAAYSHMGTGNDYIAQDYMPHGSQGLFTQSGFNDPSQEDSSRFGVAGPGPLQSQGLMNPLYSQPFAQYNSQPLNLQAPQQQGQSSQNQKLHYIG</sequence>
<keyword evidence="2" id="KW-1185">Reference proteome</keyword>
<dbReference type="Proteomes" id="UP001234297">
    <property type="component" value="Chromosome 8"/>
</dbReference>
<dbReference type="EMBL" id="CM056816">
    <property type="protein sequence ID" value="KAJ8632033.1"/>
    <property type="molecule type" value="Genomic_DNA"/>
</dbReference>
<evidence type="ECO:0000313" key="1">
    <source>
        <dbReference type="EMBL" id="KAJ8632033.1"/>
    </source>
</evidence>
<organism evidence="1 2">
    <name type="scientific">Persea americana</name>
    <name type="common">Avocado</name>
    <dbReference type="NCBI Taxonomy" id="3435"/>
    <lineage>
        <taxon>Eukaryota</taxon>
        <taxon>Viridiplantae</taxon>
        <taxon>Streptophyta</taxon>
        <taxon>Embryophyta</taxon>
        <taxon>Tracheophyta</taxon>
        <taxon>Spermatophyta</taxon>
        <taxon>Magnoliopsida</taxon>
        <taxon>Magnoliidae</taxon>
        <taxon>Laurales</taxon>
        <taxon>Lauraceae</taxon>
        <taxon>Persea</taxon>
    </lineage>
</organism>
<reference evidence="1 2" key="1">
    <citation type="journal article" date="2022" name="Hortic Res">
        <title>A haplotype resolved chromosomal level avocado genome allows analysis of novel avocado genes.</title>
        <authorList>
            <person name="Nath O."/>
            <person name="Fletcher S.J."/>
            <person name="Hayward A."/>
            <person name="Shaw L.M."/>
            <person name="Masouleh A.K."/>
            <person name="Furtado A."/>
            <person name="Henry R.J."/>
            <person name="Mitter N."/>
        </authorList>
    </citation>
    <scope>NUCLEOTIDE SEQUENCE [LARGE SCALE GENOMIC DNA]</scope>
    <source>
        <strain evidence="2">cv. Hass</strain>
    </source>
</reference>
<accession>A0ACC2LFD0</accession>
<proteinExistence type="predicted"/>